<organism evidence="3 4">
    <name type="scientific">Candidatus Gottesmanbacteria bacterium RBG_16_52_11</name>
    <dbReference type="NCBI Taxonomy" id="1798374"/>
    <lineage>
        <taxon>Bacteria</taxon>
        <taxon>Candidatus Gottesmaniibacteriota</taxon>
    </lineage>
</organism>
<protein>
    <recommendedName>
        <fullName evidence="2">DUF4349 domain-containing protein</fullName>
    </recommendedName>
</protein>
<feature type="domain" description="DUF4349" evidence="2">
    <location>
        <begin position="85"/>
        <end position="296"/>
    </location>
</feature>
<keyword evidence="1" id="KW-1133">Transmembrane helix</keyword>
<feature type="transmembrane region" description="Helical" evidence="1">
    <location>
        <begin position="276"/>
        <end position="297"/>
    </location>
</feature>
<evidence type="ECO:0000313" key="3">
    <source>
        <dbReference type="EMBL" id="OGG02509.1"/>
    </source>
</evidence>
<keyword evidence="1" id="KW-0812">Transmembrane</keyword>
<proteinExistence type="predicted"/>
<evidence type="ECO:0000259" key="2">
    <source>
        <dbReference type="Pfam" id="PF14257"/>
    </source>
</evidence>
<reference evidence="3 4" key="1">
    <citation type="journal article" date="2016" name="Nat. Commun.">
        <title>Thousands of microbial genomes shed light on interconnected biogeochemical processes in an aquifer system.</title>
        <authorList>
            <person name="Anantharaman K."/>
            <person name="Brown C.T."/>
            <person name="Hug L.A."/>
            <person name="Sharon I."/>
            <person name="Castelle C.J."/>
            <person name="Probst A.J."/>
            <person name="Thomas B.C."/>
            <person name="Singh A."/>
            <person name="Wilkins M.J."/>
            <person name="Karaoz U."/>
            <person name="Brodie E.L."/>
            <person name="Williams K.H."/>
            <person name="Hubbard S.S."/>
            <person name="Banfield J.F."/>
        </authorList>
    </citation>
    <scope>NUCLEOTIDE SEQUENCE [LARGE SCALE GENOMIC DNA]</scope>
</reference>
<feature type="transmembrane region" description="Helical" evidence="1">
    <location>
        <begin position="12"/>
        <end position="33"/>
    </location>
</feature>
<dbReference type="AlphaFoldDB" id="A0A1F5YQR2"/>
<evidence type="ECO:0000313" key="4">
    <source>
        <dbReference type="Proteomes" id="UP000178448"/>
    </source>
</evidence>
<gene>
    <name evidence="3" type="ORF">A2Z33_01785</name>
</gene>
<accession>A0A1F5YQR2</accession>
<dbReference type="EMBL" id="MFJD01000007">
    <property type="protein sequence ID" value="OGG02509.1"/>
    <property type="molecule type" value="Genomic_DNA"/>
</dbReference>
<dbReference type="Pfam" id="PF14257">
    <property type="entry name" value="DUF4349"/>
    <property type="match status" value="1"/>
</dbReference>
<comment type="caution">
    <text evidence="3">The sequence shown here is derived from an EMBL/GenBank/DDBJ whole genome shotgun (WGS) entry which is preliminary data.</text>
</comment>
<keyword evidence="1" id="KW-0472">Membrane</keyword>
<dbReference type="InterPro" id="IPR025645">
    <property type="entry name" value="DUF4349"/>
</dbReference>
<name>A0A1F5YQR2_9BACT</name>
<evidence type="ECO:0000256" key="1">
    <source>
        <dbReference type="SAM" id="Phobius"/>
    </source>
</evidence>
<sequence>MPIITWIRKNKLSAFLLAVIGFYILKSFTSTFLGSVSLGQRNYSKGIGGADFGMALPAPMNLGSDADMIVPSYGEAAPQPEITDRMVVQESYLSLLVKNVVESRNRILTLARENGGYMVSASTENPQDAATANITIRVKSESLEPVLTALRGLAVKVVSENLRGTDVTDEYVDIEKRIAIYEKTKAQYEAILERAQEISDITNLTSQIISTQGQIDRLRGQQEGMKQRSATAKITVYLSTDELALPYAPTEMWRPEVIFKQAVRSLVGHARKLGTIAIWTGVYAVIWLPALVIILLIRKRMQKPPLKKTN</sequence>
<dbReference type="Proteomes" id="UP000178448">
    <property type="component" value="Unassembled WGS sequence"/>
</dbReference>
<dbReference type="STRING" id="1798374.A2Z33_01785"/>